<feature type="compositionally biased region" description="Basic residues" evidence="1">
    <location>
        <begin position="94"/>
        <end position="105"/>
    </location>
</feature>
<dbReference type="Proteomes" id="UP000465622">
    <property type="component" value="Chromosome"/>
</dbReference>
<evidence type="ECO:0000256" key="1">
    <source>
        <dbReference type="SAM" id="MobiDB-lite"/>
    </source>
</evidence>
<evidence type="ECO:0000313" key="3">
    <source>
        <dbReference type="EMBL" id="BBX34743.1"/>
    </source>
</evidence>
<name>A0ABM7HVW5_MYCME</name>
<dbReference type="Pfam" id="PF13443">
    <property type="entry name" value="HTH_26"/>
    <property type="match status" value="1"/>
</dbReference>
<organism evidence="3 4">
    <name type="scientific">Mycolicibacterium mageritense</name>
    <name type="common">Mycobacterium mageritense</name>
    <dbReference type="NCBI Taxonomy" id="53462"/>
    <lineage>
        <taxon>Bacteria</taxon>
        <taxon>Bacillati</taxon>
        <taxon>Actinomycetota</taxon>
        <taxon>Actinomycetes</taxon>
        <taxon>Mycobacteriales</taxon>
        <taxon>Mycobacteriaceae</taxon>
        <taxon>Mycolicibacterium</taxon>
    </lineage>
</organism>
<keyword evidence="4" id="KW-1185">Reference proteome</keyword>
<feature type="region of interest" description="Disordered" evidence="1">
    <location>
        <begin position="71"/>
        <end position="105"/>
    </location>
</feature>
<dbReference type="RefSeq" id="WP_036429384.1">
    <property type="nucleotide sequence ID" value="NZ_AP022567.1"/>
</dbReference>
<protein>
    <recommendedName>
        <fullName evidence="2">HTH cro/C1-type domain-containing protein</fullName>
    </recommendedName>
</protein>
<dbReference type="EMBL" id="AP022567">
    <property type="protein sequence ID" value="BBX34743.1"/>
    <property type="molecule type" value="Genomic_DNA"/>
</dbReference>
<sequence length="105" mass="11482">MKWNLRLVAAQRSIWRASDLRRLLAEQGLVISAGKMSHLWAGEPISIRLDDLDIICSVLDCEPGELLIRDSEAAKRTSPQSAPLAANGPAVQPKARRGHRPAPPV</sequence>
<accession>A0ABM7HVW5</accession>
<reference evidence="3 4" key="1">
    <citation type="journal article" date="2019" name="Emerg. Microbes Infect.">
        <title>Comprehensive subspecies identification of 175 nontuberculous mycobacteria species based on 7547 genomic profiles.</title>
        <authorList>
            <person name="Matsumoto Y."/>
            <person name="Kinjo T."/>
            <person name="Motooka D."/>
            <person name="Nabeya D."/>
            <person name="Jung N."/>
            <person name="Uechi K."/>
            <person name="Horii T."/>
            <person name="Iida T."/>
            <person name="Fujita J."/>
            <person name="Nakamura S."/>
        </authorList>
    </citation>
    <scope>NUCLEOTIDE SEQUENCE [LARGE SCALE GENOMIC DNA]</scope>
    <source>
        <strain evidence="3 4">JCM 12375</strain>
    </source>
</reference>
<dbReference type="InterPro" id="IPR001387">
    <property type="entry name" value="Cro/C1-type_HTH"/>
</dbReference>
<gene>
    <name evidence="3" type="ORF">MMAGJ_40250</name>
</gene>
<evidence type="ECO:0000259" key="2">
    <source>
        <dbReference type="Pfam" id="PF13443"/>
    </source>
</evidence>
<proteinExistence type="predicted"/>
<evidence type="ECO:0000313" key="4">
    <source>
        <dbReference type="Proteomes" id="UP000465622"/>
    </source>
</evidence>
<feature type="domain" description="HTH cro/C1-type" evidence="2">
    <location>
        <begin position="4"/>
        <end position="69"/>
    </location>
</feature>